<dbReference type="InterPro" id="IPR050967">
    <property type="entry name" value="Thiamine_Salvage_TenA"/>
</dbReference>
<dbReference type="InterPro" id="IPR027574">
    <property type="entry name" value="Thiaminase_II"/>
</dbReference>
<evidence type="ECO:0000313" key="11">
    <source>
        <dbReference type="Proteomes" id="UP000184526"/>
    </source>
</evidence>
<proteinExistence type="inferred from homology"/>
<dbReference type="OrthoDB" id="34166at2"/>
<evidence type="ECO:0000256" key="6">
    <source>
        <dbReference type="ARBA" id="ARBA00013647"/>
    </source>
</evidence>
<dbReference type="Gene3D" id="1.20.910.10">
    <property type="entry name" value="Heme oxygenase-like"/>
    <property type="match status" value="1"/>
</dbReference>
<evidence type="ECO:0000256" key="2">
    <source>
        <dbReference type="ARBA" id="ARBA00004948"/>
    </source>
</evidence>
<dbReference type="GO" id="GO:0009229">
    <property type="term" value="P:thiamine diphosphate biosynthetic process"/>
    <property type="evidence" value="ECO:0007669"/>
    <property type="project" value="UniProtKB-UniPathway"/>
</dbReference>
<dbReference type="InterPro" id="IPR016084">
    <property type="entry name" value="Haem_Oase-like_multi-hlx"/>
</dbReference>
<dbReference type="PANTHER" id="PTHR43198">
    <property type="entry name" value="BIFUNCTIONAL TH2 PROTEIN"/>
    <property type="match status" value="1"/>
</dbReference>
<evidence type="ECO:0000256" key="8">
    <source>
        <dbReference type="ARBA" id="ARBA00048337"/>
    </source>
</evidence>
<dbReference type="GO" id="GO:0050334">
    <property type="term" value="F:thiaminase activity"/>
    <property type="evidence" value="ECO:0007669"/>
    <property type="project" value="UniProtKB-EC"/>
</dbReference>
<name>A0A1M5T9Z8_9CLOT</name>
<keyword evidence="7" id="KW-0784">Thiamine biosynthesis</keyword>
<dbReference type="Pfam" id="PF03070">
    <property type="entry name" value="TENA_THI-4"/>
    <property type="match status" value="1"/>
</dbReference>
<dbReference type="STRING" id="1121306.SAMN02745196_00492"/>
<dbReference type="InterPro" id="IPR004305">
    <property type="entry name" value="Thiaminase-2/PQQC"/>
</dbReference>
<feature type="domain" description="Thiaminase-2/PQQC" evidence="9">
    <location>
        <begin position="10"/>
        <end position="216"/>
    </location>
</feature>
<comment type="catalytic activity">
    <reaction evidence="8">
        <text>thiamine + H2O = 5-(2-hydroxyethyl)-4-methylthiazole + 4-amino-5-hydroxymethyl-2-methylpyrimidine + H(+)</text>
        <dbReference type="Rhea" id="RHEA:17509"/>
        <dbReference type="ChEBI" id="CHEBI:15377"/>
        <dbReference type="ChEBI" id="CHEBI:15378"/>
        <dbReference type="ChEBI" id="CHEBI:16892"/>
        <dbReference type="ChEBI" id="CHEBI:17957"/>
        <dbReference type="ChEBI" id="CHEBI:18385"/>
        <dbReference type="EC" id="3.5.99.2"/>
    </reaction>
</comment>
<dbReference type="NCBIfam" id="TIGR04306">
    <property type="entry name" value="salvage_TenA"/>
    <property type="match status" value="1"/>
</dbReference>
<evidence type="ECO:0000256" key="3">
    <source>
        <dbReference type="ARBA" id="ARBA00010264"/>
    </source>
</evidence>
<dbReference type="GO" id="GO:0005829">
    <property type="term" value="C:cytosol"/>
    <property type="evidence" value="ECO:0007669"/>
    <property type="project" value="TreeGrafter"/>
</dbReference>
<sequence length="220" mass="25623">MKCSQYLYESAKDIWDSYYTHPFVAGIGNGDLEIEKFRFYLIQDYIYLLDYAKVFALGIIKATDEETMRDFSIMVHDILNGEMKIHKSYMKRLGISQEEVKNTEASLSNISYTNYMLSVSHNGTLSDLAVAILSCAWSYQLIAQELSKIENSVNHEFYGEWISGYISKEYAETTKWCIDLVDKLTENASEAELLRLKDIFINCSKYEYNFWEMSFNMSLN</sequence>
<dbReference type="GO" id="GO:0009228">
    <property type="term" value="P:thiamine biosynthetic process"/>
    <property type="evidence" value="ECO:0007669"/>
    <property type="project" value="UniProtKB-KW"/>
</dbReference>
<evidence type="ECO:0000313" key="10">
    <source>
        <dbReference type="EMBL" id="SHH47587.1"/>
    </source>
</evidence>
<dbReference type="RefSeq" id="WP_072829700.1">
    <property type="nucleotide sequence ID" value="NZ_FQXP01000003.1"/>
</dbReference>
<evidence type="ECO:0000256" key="1">
    <source>
        <dbReference type="ARBA" id="ARBA00001881"/>
    </source>
</evidence>
<keyword evidence="11" id="KW-1185">Reference proteome</keyword>
<dbReference type="Proteomes" id="UP000184526">
    <property type="component" value="Unassembled WGS sequence"/>
</dbReference>
<evidence type="ECO:0000256" key="4">
    <source>
        <dbReference type="ARBA" id="ARBA00011881"/>
    </source>
</evidence>
<dbReference type="PANTHER" id="PTHR43198:SF2">
    <property type="entry name" value="SI:CH1073-67J19.1-RELATED"/>
    <property type="match status" value="1"/>
</dbReference>
<reference evidence="10 11" key="1">
    <citation type="submission" date="2016-11" db="EMBL/GenBank/DDBJ databases">
        <authorList>
            <person name="Jaros S."/>
            <person name="Januszkiewicz K."/>
            <person name="Wedrychowicz H."/>
        </authorList>
    </citation>
    <scope>NUCLEOTIDE SEQUENCE [LARGE SCALE GENOMIC DNA]</scope>
    <source>
        <strain evidence="10 11">DSM 3089</strain>
    </source>
</reference>
<dbReference type="UniPathway" id="UPA00060"/>
<evidence type="ECO:0000256" key="7">
    <source>
        <dbReference type="ARBA" id="ARBA00022977"/>
    </source>
</evidence>
<gene>
    <name evidence="10" type="ORF">SAMN02745196_00492</name>
</gene>
<comment type="subunit">
    <text evidence="4">Homotetramer.</text>
</comment>
<evidence type="ECO:0000259" key="9">
    <source>
        <dbReference type="Pfam" id="PF03070"/>
    </source>
</evidence>
<dbReference type="SUPFAM" id="SSF48613">
    <property type="entry name" value="Heme oxygenase-like"/>
    <property type="match status" value="1"/>
</dbReference>
<organism evidence="10 11">
    <name type="scientific">Clostridium collagenovorans DSM 3089</name>
    <dbReference type="NCBI Taxonomy" id="1121306"/>
    <lineage>
        <taxon>Bacteria</taxon>
        <taxon>Bacillati</taxon>
        <taxon>Bacillota</taxon>
        <taxon>Clostridia</taxon>
        <taxon>Eubacteriales</taxon>
        <taxon>Clostridiaceae</taxon>
        <taxon>Clostridium</taxon>
    </lineage>
</organism>
<comment type="catalytic activity">
    <reaction evidence="1">
        <text>4-amino-5-aminomethyl-2-methylpyrimidine + H2O = 4-amino-5-hydroxymethyl-2-methylpyrimidine + NH4(+)</text>
        <dbReference type="Rhea" id="RHEA:31799"/>
        <dbReference type="ChEBI" id="CHEBI:15377"/>
        <dbReference type="ChEBI" id="CHEBI:16892"/>
        <dbReference type="ChEBI" id="CHEBI:28938"/>
        <dbReference type="ChEBI" id="CHEBI:63416"/>
        <dbReference type="EC" id="3.5.99.2"/>
    </reaction>
</comment>
<comment type="similarity">
    <text evidence="3">Belongs to the TenA family.</text>
</comment>
<evidence type="ECO:0000256" key="5">
    <source>
        <dbReference type="ARBA" id="ARBA00012684"/>
    </source>
</evidence>
<protein>
    <recommendedName>
        <fullName evidence="6">Aminopyrimidine aminohydrolase</fullName>
        <ecNumber evidence="5">3.5.99.2</ecNumber>
    </recommendedName>
</protein>
<dbReference type="CDD" id="cd19361">
    <property type="entry name" value="TenA_C_HP1287-like"/>
    <property type="match status" value="1"/>
</dbReference>
<dbReference type="AlphaFoldDB" id="A0A1M5T9Z8"/>
<dbReference type="EMBL" id="FQXP01000003">
    <property type="protein sequence ID" value="SHH47587.1"/>
    <property type="molecule type" value="Genomic_DNA"/>
</dbReference>
<dbReference type="EC" id="3.5.99.2" evidence="5"/>
<comment type="pathway">
    <text evidence="2">Cofactor biosynthesis; thiamine diphosphate biosynthesis.</text>
</comment>
<accession>A0A1M5T9Z8</accession>